<gene>
    <name evidence="3" type="ORF">HK097_004166</name>
</gene>
<organism evidence="3 4">
    <name type="scientific">Rhizophlyctis rosea</name>
    <dbReference type="NCBI Taxonomy" id="64517"/>
    <lineage>
        <taxon>Eukaryota</taxon>
        <taxon>Fungi</taxon>
        <taxon>Fungi incertae sedis</taxon>
        <taxon>Chytridiomycota</taxon>
        <taxon>Chytridiomycota incertae sedis</taxon>
        <taxon>Chytridiomycetes</taxon>
        <taxon>Rhizophlyctidales</taxon>
        <taxon>Rhizophlyctidaceae</taxon>
        <taxon>Rhizophlyctis</taxon>
    </lineage>
</organism>
<name>A0AAD5SEB2_9FUNG</name>
<feature type="region of interest" description="Disordered" evidence="1">
    <location>
        <begin position="526"/>
        <end position="571"/>
    </location>
</feature>
<reference evidence="3" key="1">
    <citation type="submission" date="2020-05" db="EMBL/GenBank/DDBJ databases">
        <title>Phylogenomic resolution of chytrid fungi.</title>
        <authorList>
            <person name="Stajich J.E."/>
            <person name="Amses K."/>
            <person name="Simmons R."/>
            <person name="Seto K."/>
            <person name="Myers J."/>
            <person name="Bonds A."/>
            <person name="Quandt C.A."/>
            <person name="Barry K."/>
            <person name="Liu P."/>
            <person name="Grigoriev I."/>
            <person name="Longcore J.E."/>
            <person name="James T.Y."/>
        </authorList>
    </citation>
    <scope>NUCLEOTIDE SEQUENCE</scope>
    <source>
        <strain evidence="3">JEL0318</strain>
    </source>
</reference>
<sequence>MTTETPAVNPPTATTTETAAPSPTTAAPLEPSAAPAEVLIPEATAPAPAVASEPAAETKAEEPVAVTEAPKEDPKPETTDVAPPKAEDEPTSTVEAVEGSAPAPAAVETAAPVVEEEAIEPIKEGILKKSNIFGLGGSIRYYVVATAPTPLESLALVHQRNPGKARDIATAAATDKGVLLAYRNKAAVGQHPVAIINLHSIETISVARGDTFTVKISGKQYNFSAESSKAAKSWVKTLTDLKTELDELPKVTETEEYKAAYAKLADGSAFKSAKPAEVAASDDHVLSDEEPSSPPPTRSTEKLTAEKLKKRLTAFLPKTSETAAPATTSAAEVPKPVEAAAEGKGKEVEPVAGATTAEVEAKEAAPEQPLIEEEKKEEGKADEVAAKTPQPQKRFSFSVPAFFKAKSNPNVTAAESKEALPEPPKDVVAVETPAPTLEGAAAADKAAEPTTVPTDAVEPAAAPAAAVEPAAETAKEVEPPKDVEAPKTDAGPSTTSPKEEKNFFTFLRKKATVVVKKTQELAQEAQKVAQESTKAATEKKEEKKEEAKEVPAASTTGETVVALPATETPTRELKEDAALAAVAVEALEPEGGEKKVEEKKEEEVKAEAPVESAAAPVVVEDLKKSSPPKKRFSFFNFGKKEKAPSPASTLVEAEPAAQVTEEPKVGEAKVAEPEAVAAKEGDETIVEAVVAAGQKVAEAEETKVVEKEAAVEEKKVTAASELAAETPSSTAVKA</sequence>
<dbReference type="Proteomes" id="UP001212841">
    <property type="component" value="Unassembled WGS sequence"/>
</dbReference>
<feature type="region of interest" description="Disordered" evidence="1">
    <location>
        <begin position="641"/>
        <end position="676"/>
    </location>
</feature>
<protein>
    <recommendedName>
        <fullName evidence="2">PH domain-containing protein</fullName>
    </recommendedName>
</protein>
<dbReference type="InterPro" id="IPR001849">
    <property type="entry name" value="PH_domain"/>
</dbReference>
<feature type="compositionally biased region" description="Basic and acidic residues" evidence="1">
    <location>
        <begin position="661"/>
        <end position="676"/>
    </location>
</feature>
<proteinExistence type="predicted"/>
<feature type="region of interest" description="Disordered" evidence="1">
    <location>
        <begin position="589"/>
        <end position="612"/>
    </location>
</feature>
<feature type="domain" description="PH" evidence="2">
    <location>
        <begin position="120"/>
        <end position="243"/>
    </location>
</feature>
<dbReference type="InterPro" id="IPR011993">
    <property type="entry name" value="PH-like_dom_sf"/>
</dbReference>
<feature type="compositionally biased region" description="Basic and acidic residues" evidence="1">
    <location>
        <begin position="473"/>
        <end position="487"/>
    </location>
</feature>
<evidence type="ECO:0000256" key="1">
    <source>
        <dbReference type="SAM" id="MobiDB-lite"/>
    </source>
</evidence>
<feature type="region of interest" description="Disordered" evidence="1">
    <location>
        <begin position="280"/>
        <end position="393"/>
    </location>
</feature>
<feature type="region of interest" description="Disordered" evidence="1">
    <location>
        <begin position="1"/>
        <end position="106"/>
    </location>
</feature>
<dbReference type="Gene3D" id="2.30.29.30">
    <property type="entry name" value="Pleckstrin-homology domain (PH domain)/Phosphotyrosine-binding domain (PTB)"/>
    <property type="match status" value="1"/>
</dbReference>
<dbReference type="EMBL" id="JADGJD010000203">
    <property type="protein sequence ID" value="KAJ3053488.1"/>
    <property type="molecule type" value="Genomic_DNA"/>
</dbReference>
<feature type="compositionally biased region" description="Basic and acidic residues" evidence="1">
    <location>
        <begin position="591"/>
        <end position="608"/>
    </location>
</feature>
<feature type="compositionally biased region" description="Low complexity" evidence="1">
    <location>
        <begin position="319"/>
        <end position="340"/>
    </location>
</feature>
<feature type="region of interest" description="Disordered" evidence="1">
    <location>
        <begin position="432"/>
        <end position="501"/>
    </location>
</feature>
<feature type="compositionally biased region" description="Low complexity" evidence="1">
    <location>
        <begin position="440"/>
        <end position="472"/>
    </location>
</feature>
<dbReference type="PROSITE" id="PS50003">
    <property type="entry name" value="PH_DOMAIN"/>
    <property type="match status" value="1"/>
</dbReference>
<dbReference type="SMART" id="SM00233">
    <property type="entry name" value="PH"/>
    <property type="match status" value="1"/>
</dbReference>
<feature type="compositionally biased region" description="Low complexity" evidence="1">
    <location>
        <begin position="1"/>
        <end position="55"/>
    </location>
</feature>
<feature type="region of interest" description="Disordered" evidence="1">
    <location>
        <begin position="708"/>
        <end position="734"/>
    </location>
</feature>
<feature type="compositionally biased region" description="Basic and acidic residues" evidence="1">
    <location>
        <begin position="69"/>
        <end position="78"/>
    </location>
</feature>
<evidence type="ECO:0000313" key="4">
    <source>
        <dbReference type="Proteomes" id="UP001212841"/>
    </source>
</evidence>
<evidence type="ECO:0000259" key="2">
    <source>
        <dbReference type="PROSITE" id="PS50003"/>
    </source>
</evidence>
<feature type="compositionally biased region" description="Basic and acidic residues" evidence="1">
    <location>
        <begin position="536"/>
        <end position="549"/>
    </location>
</feature>
<accession>A0AAD5SEB2</accession>
<keyword evidence="4" id="KW-1185">Reference proteome</keyword>
<feature type="compositionally biased region" description="Basic and acidic residues" evidence="1">
    <location>
        <begin position="372"/>
        <end position="385"/>
    </location>
</feature>
<evidence type="ECO:0000313" key="3">
    <source>
        <dbReference type="EMBL" id="KAJ3053488.1"/>
    </source>
</evidence>
<dbReference type="AlphaFoldDB" id="A0AAD5SEB2"/>
<dbReference type="SUPFAM" id="SSF50729">
    <property type="entry name" value="PH domain-like"/>
    <property type="match status" value="1"/>
</dbReference>
<comment type="caution">
    <text evidence="3">The sequence shown here is derived from an EMBL/GenBank/DDBJ whole genome shotgun (WGS) entry which is preliminary data.</text>
</comment>